<dbReference type="InterPro" id="IPR012106">
    <property type="entry name" value="Phage_Mu_Gp1"/>
</dbReference>
<dbReference type="Pfam" id="PF10123">
    <property type="entry name" value="Mu-like_Pro"/>
    <property type="match status" value="1"/>
</dbReference>
<sequence>MALTFNDEQEAELLKLLGLPEVAPGDTDAGLTLDTITDLAHQVEAMDPAKPSTVAAAAKRNGMEVIDTATADALRRDAAEGRRVAASAAAAKVEAAVDSAIDTGRIMPSRKKHWVTLCSNDDEMLTHLASIAPGTAVPLDAIGHAADTGTTRDVADAAAWFY</sequence>
<evidence type="ECO:0000313" key="2">
    <source>
        <dbReference type="Proteomes" id="UP000315759"/>
    </source>
</evidence>
<dbReference type="EMBL" id="VIFX01000059">
    <property type="protein sequence ID" value="TQR82818.1"/>
    <property type="molecule type" value="Genomic_DNA"/>
</dbReference>
<dbReference type="AlphaFoldDB" id="A0A544VS36"/>
<organism evidence="1 2">
    <name type="scientific">Mycolicibacterium hodleri</name>
    <dbReference type="NCBI Taxonomy" id="49897"/>
    <lineage>
        <taxon>Bacteria</taxon>
        <taxon>Bacillati</taxon>
        <taxon>Actinomycetota</taxon>
        <taxon>Actinomycetes</taxon>
        <taxon>Mycobacteriales</taxon>
        <taxon>Mycobacteriaceae</taxon>
        <taxon>Mycolicibacterium</taxon>
    </lineage>
</organism>
<dbReference type="RefSeq" id="WP_142555638.1">
    <property type="nucleotide sequence ID" value="NZ_VIFX01000059.1"/>
</dbReference>
<evidence type="ECO:0008006" key="3">
    <source>
        <dbReference type="Google" id="ProtNLM"/>
    </source>
</evidence>
<keyword evidence="2" id="KW-1185">Reference proteome</keyword>
<proteinExistence type="predicted"/>
<evidence type="ECO:0000313" key="1">
    <source>
        <dbReference type="EMBL" id="TQR82818.1"/>
    </source>
</evidence>
<reference evidence="1 2" key="1">
    <citation type="submission" date="2018-10" db="EMBL/GenBank/DDBJ databases">
        <title>Draft genome of Mycobacterium hodleri strain B.</title>
        <authorList>
            <person name="Amande T.J."/>
            <person name="Mcgenity T.J."/>
        </authorList>
    </citation>
    <scope>NUCLEOTIDE SEQUENCE [LARGE SCALE GENOMIC DNA]</scope>
    <source>
        <strain evidence="1 2">B</strain>
    </source>
</reference>
<dbReference type="Proteomes" id="UP000315759">
    <property type="component" value="Unassembled WGS sequence"/>
</dbReference>
<accession>A0A544VS36</accession>
<gene>
    <name evidence="1" type="ORF">D8S82_30320</name>
</gene>
<comment type="caution">
    <text evidence="1">The sequence shown here is derived from an EMBL/GenBank/DDBJ whole genome shotgun (WGS) entry which is preliminary data.</text>
</comment>
<protein>
    <recommendedName>
        <fullName evidence="3">Mu-like prophage I protein</fullName>
    </recommendedName>
</protein>
<name>A0A544VS36_9MYCO</name>